<feature type="transmembrane region" description="Helical" evidence="2">
    <location>
        <begin position="139"/>
        <end position="159"/>
    </location>
</feature>
<gene>
    <name evidence="3" type="ORF">Plil01_001353200</name>
</gene>
<feature type="transmembrane region" description="Helical" evidence="2">
    <location>
        <begin position="224"/>
        <end position="243"/>
    </location>
</feature>
<feature type="transmembrane region" description="Helical" evidence="2">
    <location>
        <begin position="201"/>
        <end position="218"/>
    </location>
</feature>
<feature type="transmembrane region" description="Helical" evidence="2">
    <location>
        <begin position="578"/>
        <end position="605"/>
    </location>
</feature>
<keyword evidence="4" id="KW-1185">Reference proteome</keyword>
<feature type="region of interest" description="Disordered" evidence="1">
    <location>
        <begin position="1"/>
        <end position="22"/>
    </location>
</feature>
<evidence type="ECO:0000313" key="3">
    <source>
        <dbReference type="EMBL" id="GMF31655.1"/>
    </source>
</evidence>
<feature type="transmembrane region" description="Helical" evidence="2">
    <location>
        <begin position="104"/>
        <end position="127"/>
    </location>
</feature>
<feature type="transmembrane region" description="Helical" evidence="2">
    <location>
        <begin position="264"/>
        <end position="285"/>
    </location>
</feature>
<feature type="transmembrane region" description="Helical" evidence="2">
    <location>
        <begin position="66"/>
        <end position="92"/>
    </location>
</feature>
<organism evidence="3 4">
    <name type="scientific">Phytophthora lilii</name>
    <dbReference type="NCBI Taxonomy" id="2077276"/>
    <lineage>
        <taxon>Eukaryota</taxon>
        <taxon>Sar</taxon>
        <taxon>Stramenopiles</taxon>
        <taxon>Oomycota</taxon>
        <taxon>Peronosporomycetes</taxon>
        <taxon>Peronosporales</taxon>
        <taxon>Peronosporaceae</taxon>
        <taxon>Phytophthora</taxon>
    </lineage>
</organism>
<evidence type="ECO:0000256" key="2">
    <source>
        <dbReference type="SAM" id="Phobius"/>
    </source>
</evidence>
<sequence length="614" mass="67944">MASCRKVQPGPIQPSPSTTDLSPNFLQRTLRYVTGGWHQIQIGNRVYYSVERVLAFRDYCERTSQVRAFGVCVLTPAPAAIVMLLIECIPLVRPEEGWKANYMFWIRVLVSAVFVGGGIVFLTKTVVDESKISTTRAFAIAFVSAICYTAMGITLAATWKYPVPFGMVLMVCPFVSIILTLILVSIGPHELKTNAKLQKQLVGHIIGISAQSLLVVAYPTFNAIFLHLSGIHQALFIFVLPVIKFTTKQIIARVATHLEDYLGAVIIFSVDVFNVLYVAICMQTARSSLTTVLVVSYDVVHILFAIRSIYYHTNLGQNQSKGSPNNLSYVNKLIASFDKLKARAKPYTGPIRLMGPYRLPLSDVSVNIVEALKRRWNPQCLEKRMLSPERAVAGGSLAGTCLVQGVGPTALLIPLSAFQHSPLSMDKCDGSKIGSEIVTKPRDFQVKEAAFENGGYGTKTYGVLDGHHSTHKLAGSSRRPVGIEKVIEEGLQALFHCEYVILSEYIECILPLVYAIYLGGLYQLPTAAFYPFTSSQAPDKMTSTLIQLMIYGSLEFISFIGLHVLLRKRLGYSPIYQLAFVLETHAVMLQSLLFVWILFIVQLTLVHSGKVSEM</sequence>
<feature type="transmembrane region" description="Helical" evidence="2">
    <location>
        <begin position="291"/>
        <end position="310"/>
    </location>
</feature>
<evidence type="ECO:0000256" key="1">
    <source>
        <dbReference type="SAM" id="MobiDB-lite"/>
    </source>
</evidence>
<keyword evidence="2" id="KW-0472">Membrane</keyword>
<keyword evidence="2" id="KW-1133">Transmembrane helix</keyword>
<dbReference type="Proteomes" id="UP001165083">
    <property type="component" value="Unassembled WGS sequence"/>
</dbReference>
<feature type="transmembrane region" description="Helical" evidence="2">
    <location>
        <begin position="165"/>
        <end position="189"/>
    </location>
</feature>
<feature type="transmembrane region" description="Helical" evidence="2">
    <location>
        <begin position="544"/>
        <end position="566"/>
    </location>
</feature>
<keyword evidence="2" id="KW-0812">Transmembrane</keyword>
<accession>A0A9W6U9J3</accession>
<comment type="caution">
    <text evidence="3">The sequence shown here is derived from an EMBL/GenBank/DDBJ whole genome shotgun (WGS) entry which is preliminary data.</text>
</comment>
<evidence type="ECO:0000313" key="4">
    <source>
        <dbReference type="Proteomes" id="UP001165083"/>
    </source>
</evidence>
<protein>
    <submittedName>
        <fullName evidence="3">Unnamed protein product</fullName>
    </submittedName>
</protein>
<dbReference type="OrthoDB" id="101550at2759"/>
<reference evidence="3" key="1">
    <citation type="submission" date="2023-04" db="EMBL/GenBank/DDBJ databases">
        <title>Phytophthora lilii NBRC 32176.</title>
        <authorList>
            <person name="Ichikawa N."/>
            <person name="Sato H."/>
            <person name="Tonouchi N."/>
        </authorList>
    </citation>
    <scope>NUCLEOTIDE SEQUENCE</scope>
    <source>
        <strain evidence="3">NBRC 32176</strain>
    </source>
</reference>
<proteinExistence type="predicted"/>
<name>A0A9W6U9J3_9STRA</name>
<dbReference type="AlphaFoldDB" id="A0A9W6U9J3"/>
<feature type="transmembrane region" description="Helical" evidence="2">
    <location>
        <begin position="512"/>
        <end position="532"/>
    </location>
</feature>
<dbReference type="EMBL" id="BSXW01000923">
    <property type="protein sequence ID" value="GMF31655.1"/>
    <property type="molecule type" value="Genomic_DNA"/>
</dbReference>